<keyword evidence="3" id="KW-0813">Transport</keyword>
<feature type="transmembrane region" description="Helical" evidence="14">
    <location>
        <begin position="96"/>
        <end position="115"/>
    </location>
</feature>
<organism evidence="15 16">
    <name type="scientific">Cutibacterium avidum</name>
    <dbReference type="NCBI Taxonomy" id="33010"/>
    <lineage>
        <taxon>Bacteria</taxon>
        <taxon>Bacillati</taxon>
        <taxon>Actinomycetota</taxon>
        <taxon>Actinomycetes</taxon>
        <taxon>Propionibacteriales</taxon>
        <taxon>Propionibacteriaceae</taxon>
        <taxon>Cutibacterium</taxon>
    </lineage>
</organism>
<evidence type="ECO:0000256" key="1">
    <source>
        <dbReference type="ARBA" id="ARBA00004651"/>
    </source>
</evidence>
<keyword evidence="4" id="KW-1003">Cell membrane</keyword>
<feature type="transmembrane region" description="Helical" evidence="14">
    <location>
        <begin position="346"/>
        <end position="364"/>
    </location>
</feature>
<feature type="transmembrane region" description="Helical" evidence="14">
    <location>
        <begin position="12"/>
        <end position="29"/>
    </location>
</feature>
<evidence type="ECO:0000256" key="9">
    <source>
        <dbReference type="ARBA" id="ARBA00023136"/>
    </source>
</evidence>
<dbReference type="GO" id="GO:0009401">
    <property type="term" value="P:phosphoenolpyruvate-dependent sugar phosphotransferase system"/>
    <property type="evidence" value="ECO:0007669"/>
    <property type="project" value="UniProtKB-KW"/>
</dbReference>
<comment type="function">
    <text evidence="10">The phosphoenolpyruvate-dependent sugar phosphotransferase system (sugar PTS), a major carbohydrate active transport system, catalyzes the phosphorylation of incoming sugar substrates concomitantly with their translocation across the cell membrane. The enzyme II UlaABC PTS system is involved in ascorbate transport.</text>
</comment>
<comment type="similarity">
    <text evidence="11">Belongs to the UlaA family.</text>
</comment>
<dbReference type="NCBIfam" id="NF009553">
    <property type="entry name" value="PRK12997.1-5"/>
    <property type="match status" value="1"/>
</dbReference>
<evidence type="ECO:0000256" key="13">
    <source>
        <dbReference type="ARBA" id="ARBA00042859"/>
    </source>
</evidence>
<evidence type="ECO:0000313" key="16">
    <source>
        <dbReference type="Proteomes" id="UP000259211"/>
    </source>
</evidence>
<comment type="subunit">
    <text evidence="2">Homodimer.</text>
</comment>
<dbReference type="Proteomes" id="UP000259211">
    <property type="component" value="Unassembled WGS sequence"/>
</dbReference>
<comment type="subcellular location">
    <subcellularLocation>
        <location evidence="1">Cell membrane</location>
        <topology evidence="1">Multi-pass membrane protein</topology>
    </subcellularLocation>
</comment>
<feature type="transmembrane region" description="Helical" evidence="14">
    <location>
        <begin position="320"/>
        <end position="340"/>
    </location>
</feature>
<feature type="transmembrane region" description="Helical" evidence="14">
    <location>
        <begin position="149"/>
        <end position="167"/>
    </location>
</feature>
<dbReference type="EMBL" id="NOWI01000007">
    <property type="protein sequence ID" value="RFT43595.1"/>
    <property type="molecule type" value="Genomic_DNA"/>
</dbReference>
<evidence type="ECO:0000256" key="10">
    <source>
        <dbReference type="ARBA" id="ARBA00037387"/>
    </source>
</evidence>
<evidence type="ECO:0000256" key="12">
    <source>
        <dbReference type="ARBA" id="ARBA00039702"/>
    </source>
</evidence>
<feature type="transmembrane region" description="Helical" evidence="14">
    <location>
        <begin position="228"/>
        <end position="249"/>
    </location>
</feature>
<name>A0A3E2DDY6_9ACTN</name>
<sequence length="474" mass="49421">MKSVLDLLQSIAATPALLVALIALLGLVLQHKSAGDTIKGTVKTFVGFLVLTAGAGVVQQALAPFGAMFQQAFGVRGIVPNNEAIVAVALKQYGVATAWIMLLGMVVNILIARFTRFKHIFLTGHHTFYMACMFAVIMAVAGFHSFWQILVGALALGAIMSLSPWILQPFMRTMTGSDDVGLGHFGGGGYWLAGAIGHLVGRKGDKKPTSTEEIKFPKGMAFLRDSTVAIALTMIVLYVIVALFAGPHFVASKYPDAGNYIIYAITLGGTFAAGVFIILAGVRLILAEIVPAFKGISERLVPNAIPALDCPIVFPFAPNAVLIGFLTSFVGGLVSMPIMALTKLPIVLPGVVPHFFCGATAGVFGNSRGGWKGAVLGAFVQGIAISFLPIALMPVLGSLGFADTTFSDFDFITMGIYYGLLGRLGQVGVIIGLVVMYAVIVAGSVVLSRRAKKAVAEGAPTGSGSTGATSVGAH</sequence>
<keyword evidence="7 14" id="KW-0812">Transmembrane</keyword>
<dbReference type="PANTHER" id="PTHR33843:SF4">
    <property type="entry name" value="ASCORBATE-SPECIFIC PTS SYSTEM EIIC COMPONENT"/>
    <property type="match status" value="1"/>
</dbReference>
<keyword evidence="8 14" id="KW-1133">Transmembrane helix</keyword>
<dbReference type="GO" id="GO:0005886">
    <property type="term" value="C:plasma membrane"/>
    <property type="evidence" value="ECO:0007669"/>
    <property type="project" value="UniProtKB-SubCell"/>
</dbReference>
<dbReference type="NCBIfam" id="NF006922">
    <property type="entry name" value="PRK09410.1-5"/>
    <property type="match status" value="1"/>
</dbReference>
<feature type="transmembrane region" description="Helical" evidence="14">
    <location>
        <begin position="376"/>
        <end position="396"/>
    </location>
</feature>
<dbReference type="InterPro" id="IPR004703">
    <property type="entry name" value="PTS_sugar-sp_permease"/>
</dbReference>
<dbReference type="InterPro" id="IPR051562">
    <property type="entry name" value="Ascorbate-PTS_EIIC"/>
</dbReference>
<dbReference type="NCBIfam" id="NF006920">
    <property type="entry name" value="PRK09410.1-2"/>
    <property type="match status" value="1"/>
</dbReference>
<evidence type="ECO:0000256" key="4">
    <source>
        <dbReference type="ARBA" id="ARBA00022475"/>
    </source>
</evidence>
<feature type="transmembrane region" description="Helical" evidence="14">
    <location>
        <begin position="261"/>
        <end position="286"/>
    </location>
</feature>
<evidence type="ECO:0000256" key="11">
    <source>
        <dbReference type="ARBA" id="ARBA00038218"/>
    </source>
</evidence>
<reference evidence="15 16" key="1">
    <citation type="submission" date="2017-07" db="EMBL/GenBank/DDBJ databases">
        <authorList>
            <person name="Sun Z.S."/>
            <person name="Albrecht U."/>
            <person name="Echele G."/>
            <person name="Lee C.C."/>
        </authorList>
    </citation>
    <scope>NUCLEOTIDE SEQUENCE [LARGE SCALE GENOMIC DNA]</scope>
    <source>
        <strain evidence="15 16">P16-029</strain>
    </source>
</reference>
<dbReference type="PANTHER" id="PTHR33843">
    <property type="entry name" value="ASCORBATE-SPECIFIC PTS SYSTEM EIIC COMPONENT"/>
    <property type="match status" value="1"/>
</dbReference>
<evidence type="ECO:0000256" key="3">
    <source>
        <dbReference type="ARBA" id="ARBA00022448"/>
    </source>
</evidence>
<feature type="transmembrane region" description="Helical" evidence="14">
    <location>
        <begin position="41"/>
        <end position="62"/>
    </location>
</feature>
<evidence type="ECO:0000256" key="6">
    <source>
        <dbReference type="ARBA" id="ARBA00022683"/>
    </source>
</evidence>
<accession>A0A3E2DDY6</accession>
<keyword evidence="9 14" id="KW-0472">Membrane</keyword>
<keyword evidence="6" id="KW-0598">Phosphotransferase system</keyword>
<dbReference type="Pfam" id="PF03611">
    <property type="entry name" value="EIIC-GAT"/>
    <property type="match status" value="1"/>
</dbReference>
<keyword evidence="5" id="KW-0762">Sugar transport</keyword>
<evidence type="ECO:0000256" key="2">
    <source>
        <dbReference type="ARBA" id="ARBA00011738"/>
    </source>
</evidence>
<feature type="transmembrane region" description="Helical" evidence="14">
    <location>
        <begin position="416"/>
        <end position="447"/>
    </location>
</feature>
<protein>
    <recommendedName>
        <fullName evidence="12">Ascorbate-specific PTS system EIIC component</fullName>
    </recommendedName>
    <alternativeName>
        <fullName evidence="13">Ascorbate-specific permease IIC component UlaA</fullName>
    </alternativeName>
</protein>
<proteinExistence type="inferred from homology"/>
<evidence type="ECO:0000256" key="7">
    <source>
        <dbReference type="ARBA" id="ARBA00022692"/>
    </source>
</evidence>
<evidence type="ECO:0000313" key="15">
    <source>
        <dbReference type="EMBL" id="RFT43595.1"/>
    </source>
</evidence>
<feature type="transmembrane region" description="Helical" evidence="14">
    <location>
        <begin position="127"/>
        <end position="143"/>
    </location>
</feature>
<gene>
    <name evidence="15" type="ORF">CHT91_08320</name>
</gene>
<evidence type="ECO:0000256" key="5">
    <source>
        <dbReference type="ARBA" id="ARBA00022597"/>
    </source>
</evidence>
<comment type="caution">
    <text evidence="15">The sequence shown here is derived from an EMBL/GenBank/DDBJ whole genome shotgun (WGS) entry which is preliminary data.</text>
</comment>
<evidence type="ECO:0000256" key="8">
    <source>
        <dbReference type="ARBA" id="ARBA00022989"/>
    </source>
</evidence>
<evidence type="ECO:0000256" key="14">
    <source>
        <dbReference type="SAM" id="Phobius"/>
    </source>
</evidence>
<dbReference type="AlphaFoldDB" id="A0A3E2DDY6"/>